<dbReference type="SUPFAM" id="SSF56436">
    <property type="entry name" value="C-type lectin-like"/>
    <property type="match status" value="1"/>
</dbReference>
<dbReference type="KEGG" id="dpa:109538308"/>
<dbReference type="Gene3D" id="3.10.100.10">
    <property type="entry name" value="Mannose-Binding Protein A, subunit A"/>
    <property type="match status" value="1"/>
</dbReference>
<dbReference type="Proteomes" id="UP000019118">
    <property type="component" value="Unassembled WGS sequence"/>
</dbReference>
<reference evidence="3" key="2">
    <citation type="submission" date="2024-08" db="UniProtKB">
        <authorList>
            <consortium name="EnsemblMetazoa"/>
        </authorList>
    </citation>
    <scope>IDENTIFICATION</scope>
</reference>
<evidence type="ECO:0000313" key="4">
    <source>
        <dbReference type="Proteomes" id="UP000019118"/>
    </source>
</evidence>
<feature type="domain" description="C-type lectin" evidence="2">
    <location>
        <begin position="23"/>
        <end position="154"/>
    </location>
</feature>
<dbReference type="CDD" id="cd00037">
    <property type="entry name" value="CLECT"/>
    <property type="match status" value="1"/>
</dbReference>
<dbReference type="InterPro" id="IPR016186">
    <property type="entry name" value="C-type_lectin-like/link_sf"/>
</dbReference>
<evidence type="ECO:0000313" key="3">
    <source>
        <dbReference type="EnsemblMetazoa" id="XP_019761041.1"/>
    </source>
</evidence>
<feature type="signal peptide" evidence="1">
    <location>
        <begin position="1"/>
        <end position="25"/>
    </location>
</feature>
<keyword evidence="4" id="KW-1185">Reference proteome</keyword>
<organism evidence="3 4">
    <name type="scientific">Dendroctonus ponderosae</name>
    <name type="common">Mountain pine beetle</name>
    <dbReference type="NCBI Taxonomy" id="77166"/>
    <lineage>
        <taxon>Eukaryota</taxon>
        <taxon>Metazoa</taxon>
        <taxon>Ecdysozoa</taxon>
        <taxon>Arthropoda</taxon>
        <taxon>Hexapoda</taxon>
        <taxon>Insecta</taxon>
        <taxon>Pterygota</taxon>
        <taxon>Neoptera</taxon>
        <taxon>Endopterygota</taxon>
        <taxon>Coleoptera</taxon>
        <taxon>Polyphaga</taxon>
        <taxon>Cucujiformia</taxon>
        <taxon>Curculionidae</taxon>
        <taxon>Scolytinae</taxon>
        <taxon>Dendroctonus</taxon>
    </lineage>
</organism>
<dbReference type="EnsemblMetazoa" id="XM_019905482.1">
    <property type="protein sequence ID" value="XP_019761041.1"/>
    <property type="gene ID" value="LOC109538308"/>
</dbReference>
<sequence length="169" mass="19299">MLNKYGYGYGFILFCFLLQVVLSSSQEYMVFQDKGSRVNWYQALINCRNSGMDLASIHSQQEQNALYDFLRDNVDSRNGAPRYWLGATEEGNGQFYWVATGAKMVFTKWLIDQPDNYGGDQYCLAMGMGTFNSDFVDGGWDDLKCSLQLPYICQSVDYCSQSDGDFNRL</sequence>
<dbReference type="PANTHER" id="PTHR22803">
    <property type="entry name" value="MANNOSE, PHOSPHOLIPASE, LECTIN RECEPTOR RELATED"/>
    <property type="match status" value="1"/>
</dbReference>
<dbReference type="InterPro" id="IPR001304">
    <property type="entry name" value="C-type_lectin-like"/>
</dbReference>
<evidence type="ECO:0000256" key="1">
    <source>
        <dbReference type="SAM" id="SignalP"/>
    </source>
</evidence>
<dbReference type="Pfam" id="PF00059">
    <property type="entry name" value="Lectin_C"/>
    <property type="match status" value="1"/>
</dbReference>
<accession>A0AAR5PJU4</accession>
<evidence type="ECO:0000259" key="2">
    <source>
        <dbReference type="PROSITE" id="PS50041"/>
    </source>
</evidence>
<dbReference type="AlphaFoldDB" id="A0AAR5PJU4"/>
<dbReference type="InterPro" id="IPR050111">
    <property type="entry name" value="C-type_lectin/snaclec_domain"/>
</dbReference>
<name>A0AAR5PJU4_DENPD</name>
<protein>
    <recommendedName>
        <fullName evidence="2">C-type lectin domain-containing protein</fullName>
    </recommendedName>
</protein>
<dbReference type="SMART" id="SM00034">
    <property type="entry name" value="CLECT"/>
    <property type="match status" value="1"/>
</dbReference>
<reference evidence="4" key="1">
    <citation type="journal article" date="2013" name="Genome Biol.">
        <title>Draft genome of the mountain pine beetle, Dendroctonus ponderosae Hopkins, a major forest pest.</title>
        <authorList>
            <person name="Keeling C.I."/>
            <person name="Yuen M.M."/>
            <person name="Liao N.Y."/>
            <person name="Docking T.R."/>
            <person name="Chan S.K."/>
            <person name="Taylor G.A."/>
            <person name="Palmquist D.L."/>
            <person name="Jackman S.D."/>
            <person name="Nguyen A."/>
            <person name="Li M."/>
            <person name="Henderson H."/>
            <person name="Janes J.K."/>
            <person name="Zhao Y."/>
            <person name="Pandoh P."/>
            <person name="Moore R."/>
            <person name="Sperling F.A."/>
            <person name="Huber D.P."/>
            <person name="Birol I."/>
            <person name="Jones S.J."/>
            <person name="Bohlmann J."/>
        </authorList>
    </citation>
    <scope>NUCLEOTIDE SEQUENCE</scope>
</reference>
<dbReference type="PROSITE" id="PS50041">
    <property type="entry name" value="C_TYPE_LECTIN_2"/>
    <property type="match status" value="1"/>
</dbReference>
<proteinExistence type="predicted"/>
<keyword evidence="1" id="KW-0732">Signal</keyword>
<dbReference type="GeneID" id="109538308"/>
<dbReference type="InterPro" id="IPR016187">
    <property type="entry name" value="CTDL_fold"/>
</dbReference>
<feature type="chain" id="PRO_5043467844" description="C-type lectin domain-containing protein" evidence="1">
    <location>
        <begin position="26"/>
        <end position="169"/>
    </location>
</feature>